<dbReference type="Proteomes" id="UP000039865">
    <property type="component" value="Unassembled WGS sequence"/>
</dbReference>
<dbReference type="Gene3D" id="3.40.50.300">
    <property type="entry name" value="P-loop containing nucleotide triphosphate hydrolases"/>
    <property type="match status" value="1"/>
</dbReference>
<keyword evidence="2" id="KW-0547">Nucleotide-binding</keyword>
<sequence length="401" mass="46480">MNKSSKSHPLEQKSSQQQNSRTQHQQQSSVTSQQPDKQKYQIPMKANPDLIIQAQRDISLDKNKSTQNQQVHKSKKKKHTRKTRHLNSIEEVTDGNEESVRTVIKIIPMKNLEILFIGAPKVGKTTLINKLMEQDDNNDLKEKKEYQTKQLATIKEIADDDKSTKKAEIISKPYIYGVGMEVHKKEHIYKNGETVRLSIWDPTITQLPKERALARKNKQQAEQKQGLLKSLFSKKQDDSQSGQDVELPFIEEFQLNTNEELANDYLKSGTYHVAVFVFDLTNHLSFNMLEDWFNHFRKDCFKSSKISNIAIIGTKKDLGKRGIPTKAVEDWVVDLQDELSSSFQRLKYFEISGLKDEGIKTLRDWIIQNALEKYDSIEKRRYIKSDPYVKNRECGLDCSIF</sequence>
<evidence type="ECO:0000256" key="4">
    <source>
        <dbReference type="SAM" id="MobiDB-lite"/>
    </source>
</evidence>
<evidence type="ECO:0000313" key="6">
    <source>
        <dbReference type="Proteomes" id="UP000039865"/>
    </source>
</evidence>
<dbReference type="AlphaFoldDB" id="A0A078AED1"/>
<evidence type="ECO:0000256" key="2">
    <source>
        <dbReference type="ARBA" id="ARBA00022741"/>
    </source>
</evidence>
<feature type="region of interest" description="Disordered" evidence="4">
    <location>
        <begin position="60"/>
        <end position="84"/>
    </location>
</feature>
<dbReference type="PANTHER" id="PTHR47981:SF20">
    <property type="entry name" value="RAS-RELATED PROTEIN RAB-7A"/>
    <property type="match status" value="1"/>
</dbReference>
<dbReference type="EMBL" id="CCKQ01009157">
    <property type="protein sequence ID" value="CDW80619.1"/>
    <property type="molecule type" value="Genomic_DNA"/>
</dbReference>
<gene>
    <name evidence="5" type="primary">Contig16925.g18029</name>
    <name evidence="5" type="ORF">STYLEM_9622</name>
</gene>
<accession>A0A078AED1</accession>
<dbReference type="InterPro" id="IPR001806">
    <property type="entry name" value="Small_GTPase"/>
</dbReference>
<evidence type="ECO:0000256" key="1">
    <source>
        <dbReference type="ARBA" id="ARBA00006270"/>
    </source>
</evidence>
<dbReference type="SUPFAM" id="SSF52540">
    <property type="entry name" value="P-loop containing nucleoside triphosphate hydrolases"/>
    <property type="match status" value="1"/>
</dbReference>
<reference evidence="5 6" key="1">
    <citation type="submission" date="2014-06" db="EMBL/GenBank/DDBJ databases">
        <authorList>
            <person name="Swart Estienne"/>
        </authorList>
    </citation>
    <scope>NUCLEOTIDE SEQUENCE [LARGE SCALE GENOMIC DNA]</scope>
    <source>
        <strain evidence="5 6">130c</strain>
    </source>
</reference>
<dbReference type="Pfam" id="PF00071">
    <property type="entry name" value="Ras"/>
    <property type="match status" value="1"/>
</dbReference>
<keyword evidence="3" id="KW-0342">GTP-binding</keyword>
<organism evidence="5 6">
    <name type="scientific">Stylonychia lemnae</name>
    <name type="common">Ciliate</name>
    <dbReference type="NCBI Taxonomy" id="5949"/>
    <lineage>
        <taxon>Eukaryota</taxon>
        <taxon>Sar</taxon>
        <taxon>Alveolata</taxon>
        <taxon>Ciliophora</taxon>
        <taxon>Intramacronucleata</taxon>
        <taxon>Spirotrichea</taxon>
        <taxon>Stichotrichia</taxon>
        <taxon>Sporadotrichida</taxon>
        <taxon>Oxytrichidae</taxon>
        <taxon>Stylonychinae</taxon>
        <taxon>Stylonychia</taxon>
    </lineage>
</organism>
<feature type="compositionally biased region" description="Basic residues" evidence="4">
    <location>
        <begin position="72"/>
        <end position="84"/>
    </location>
</feature>
<feature type="region of interest" description="Disordered" evidence="4">
    <location>
        <begin position="1"/>
        <end position="48"/>
    </location>
</feature>
<name>A0A078AED1_STYLE</name>
<evidence type="ECO:0000313" key="5">
    <source>
        <dbReference type="EMBL" id="CDW80619.1"/>
    </source>
</evidence>
<dbReference type="InterPro" id="IPR027417">
    <property type="entry name" value="P-loop_NTPase"/>
</dbReference>
<protein>
    <submittedName>
        <fullName evidence="5">Small gtpase</fullName>
    </submittedName>
</protein>
<dbReference type="GO" id="GO:0003924">
    <property type="term" value="F:GTPase activity"/>
    <property type="evidence" value="ECO:0007669"/>
    <property type="project" value="InterPro"/>
</dbReference>
<dbReference type="PANTHER" id="PTHR47981">
    <property type="entry name" value="RAB FAMILY"/>
    <property type="match status" value="1"/>
</dbReference>
<dbReference type="GO" id="GO:0005525">
    <property type="term" value="F:GTP binding"/>
    <property type="evidence" value="ECO:0007669"/>
    <property type="project" value="UniProtKB-KW"/>
</dbReference>
<dbReference type="InParanoid" id="A0A078AED1"/>
<feature type="compositionally biased region" description="Low complexity" evidence="4">
    <location>
        <begin position="14"/>
        <end position="34"/>
    </location>
</feature>
<evidence type="ECO:0000256" key="3">
    <source>
        <dbReference type="ARBA" id="ARBA00023134"/>
    </source>
</evidence>
<keyword evidence="6" id="KW-1185">Reference proteome</keyword>
<proteinExistence type="inferred from homology"/>
<comment type="similarity">
    <text evidence="1">Belongs to the small GTPase superfamily. Rab family.</text>
</comment>